<evidence type="ECO:0000256" key="1">
    <source>
        <dbReference type="SAM" id="MobiDB-lite"/>
    </source>
</evidence>
<dbReference type="RefSeq" id="XP_067511971.1">
    <property type="nucleotide sequence ID" value="XM_067655870.1"/>
</dbReference>
<feature type="region of interest" description="Disordered" evidence="1">
    <location>
        <begin position="1"/>
        <end position="32"/>
    </location>
</feature>
<accession>I1BK45</accession>
<gene>
    <name evidence="2" type="ORF">RO3G_01279</name>
</gene>
<dbReference type="AlphaFoldDB" id="I1BK45"/>
<dbReference type="VEuPathDB" id="FungiDB:RO3G_01279"/>
<organism evidence="2 3">
    <name type="scientific">Rhizopus delemar (strain RA 99-880 / ATCC MYA-4621 / FGSC 9543 / NRRL 43880)</name>
    <name type="common">Mucormycosis agent</name>
    <name type="synonym">Rhizopus arrhizus var. delemar</name>
    <dbReference type="NCBI Taxonomy" id="246409"/>
    <lineage>
        <taxon>Eukaryota</taxon>
        <taxon>Fungi</taxon>
        <taxon>Fungi incertae sedis</taxon>
        <taxon>Mucoromycota</taxon>
        <taxon>Mucoromycotina</taxon>
        <taxon>Mucoromycetes</taxon>
        <taxon>Mucorales</taxon>
        <taxon>Mucorineae</taxon>
        <taxon>Rhizopodaceae</taxon>
        <taxon>Rhizopus</taxon>
    </lineage>
</organism>
<evidence type="ECO:0000313" key="2">
    <source>
        <dbReference type="EMBL" id="EIE76575.1"/>
    </source>
</evidence>
<protein>
    <submittedName>
        <fullName evidence="2">Uncharacterized protein</fullName>
    </submittedName>
</protein>
<reference evidence="2 3" key="1">
    <citation type="journal article" date="2009" name="PLoS Genet.">
        <title>Genomic analysis of the basal lineage fungus Rhizopus oryzae reveals a whole-genome duplication.</title>
        <authorList>
            <person name="Ma L.-J."/>
            <person name="Ibrahim A.S."/>
            <person name="Skory C."/>
            <person name="Grabherr M.G."/>
            <person name="Burger G."/>
            <person name="Butler M."/>
            <person name="Elias M."/>
            <person name="Idnurm A."/>
            <person name="Lang B.F."/>
            <person name="Sone T."/>
            <person name="Abe A."/>
            <person name="Calvo S.E."/>
            <person name="Corrochano L.M."/>
            <person name="Engels R."/>
            <person name="Fu J."/>
            <person name="Hansberg W."/>
            <person name="Kim J.-M."/>
            <person name="Kodira C.D."/>
            <person name="Koehrsen M.J."/>
            <person name="Liu B."/>
            <person name="Miranda-Saavedra D."/>
            <person name="O'Leary S."/>
            <person name="Ortiz-Castellanos L."/>
            <person name="Poulter R."/>
            <person name="Rodriguez-Romero J."/>
            <person name="Ruiz-Herrera J."/>
            <person name="Shen Y.-Q."/>
            <person name="Zeng Q."/>
            <person name="Galagan J."/>
            <person name="Birren B.W."/>
            <person name="Cuomo C.A."/>
            <person name="Wickes B.L."/>
        </authorList>
    </citation>
    <scope>NUCLEOTIDE SEQUENCE [LARGE SCALE GENOMIC DNA]</scope>
    <source>
        <strain evidence="3">RA 99-880 / ATCC MYA-4621 / FGSC 9543 / NRRL 43880</strain>
    </source>
</reference>
<name>I1BK45_RHIO9</name>
<evidence type="ECO:0000313" key="3">
    <source>
        <dbReference type="Proteomes" id="UP000009138"/>
    </source>
</evidence>
<dbReference type="Proteomes" id="UP000009138">
    <property type="component" value="Unassembled WGS sequence"/>
</dbReference>
<proteinExistence type="predicted"/>
<dbReference type="EMBL" id="CH476732">
    <property type="protein sequence ID" value="EIE76575.1"/>
    <property type="molecule type" value="Genomic_DNA"/>
</dbReference>
<sequence length="84" mass="9606">MDILCKAAPNDKNTNIPLTKNKDHKSSDKNSTQKILAKYDKHRSASSFFNPVFANGIGYTPVIYYYNDIEWLSHCGHTWRDAQA</sequence>
<keyword evidence="3" id="KW-1185">Reference proteome</keyword>
<dbReference type="GeneID" id="93608251"/>
<dbReference type="InParanoid" id="I1BK45"/>